<keyword evidence="5" id="KW-1185">Reference proteome</keyword>
<keyword evidence="1" id="KW-0238">DNA-binding</keyword>
<evidence type="ECO:0000256" key="2">
    <source>
        <dbReference type="SAM" id="Phobius"/>
    </source>
</evidence>
<feature type="transmembrane region" description="Helical" evidence="2">
    <location>
        <begin position="145"/>
        <end position="165"/>
    </location>
</feature>
<evidence type="ECO:0000259" key="3">
    <source>
        <dbReference type="Pfam" id="PF00486"/>
    </source>
</evidence>
<dbReference type="InterPro" id="IPR036388">
    <property type="entry name" value="WH-like_DNA-bd_sf"/>
</dbReference>
<organism evidence="4 5">
    <name type="scientific">Terriglobus albidus</name>
    <dbReference type="NCBI Taxonomy" id="1592106"/>
    <lineage>
        <taxon>Bacteria</taxon>
        <taxon>Pseudomonadati</taxon>
        <taxon>Acidobacteriota</taxon>
        <taxon>Terriglobia</taxon>
        <taxon>Terriglobales</taxon>
        <taxon>Acidobacteriaceae</taxon>
        <taxon>Terriglobus</taxon>
    </lineage>
</organism>
<dbReference type="InterPro" id="IPR001867">
    <property type="entry name" value="OmpR/PhoB-type_DNA-bd"/>
</dbReference>
<feature type="domain" description="OmpR/PhoB-type" evidence="3">
    <location>
        <begin position="39"/>
        <end position="95"/>
    </location>
</feature>
<dbReference type="OrthoDB" id="108329at2"/>
<evidence type="ECO:0000313" key="4">
    <source>
        <dbReference type="EMBL" id="QEE27471.1"/>
    </source>
</evidence>
<dbReference type="GO" id="GO:0000160">
    <property type="term" value="P:phosphorelay signal transduction system"/>
    <property type="evidence" value="ECO:0007669"/>
    <property type="project" value="InterPro"/>
</dbReference>
<name>A0A5B9EAM7_9BACT</name>
<dbReference type="Pfam" id="PF00486">
    <property type="entry name" value="Trans_reg_C"/>
    <property type="match status" value="1"/>
</dbReference>
<dbReference type="GO" id="GO:0006355">
    <property type="term" value="P:regulation of DNA-templated transcription"/>
    <property type="evidence" value="ECO:0007669"/>
    <property type="project" value="InterPro"/>
</dbReference>
<dbReference type="Gene3D" id="1.10.10.10">
    <property type="entry name" value="Winged helix-like DNA-binding domain superfamily/Winged helix DNA-binding domain"/>
    <property type="match status" value="1"/>
</dbReference>
<accession>A0A5B9EAM7</accession>
<sequence length="430" mass="47886">MPCMATTLPPPVQESSETSGVIEAHVQRVLHSPHFARAETQRKLLQYLWEHRFGNVSEYAIATDALGRHSNFDSTTDASVRVHISRLRRKLKDYYQQETDELELLVIPTGTHQLMVLDHPAPSVAEPLPAPDLDPVAVPEVTRSAVPFLCGAIVLLVMAVVWLAWSNHVLRATNDRRAPNAFWASFLEGSAPIRIILPTPILFSFSNAPTFRFRSTQVNDYNDIPKDPQFEALTKDLGKPSLEQPYTVSWDTLAAIDMARYLDSVGAKQRVSFDVTRDLSPMVLEQANVIALGTHQTLQPLHDYLQAMNFSLSQSELRVTNAHPSKGEQGTYEIIHKSRDHEVRPSIISILPGRAPGLKVLLMQSRDTGALVALISSSAGSNSIEEMWRKNGSPKYFEMVTYTEVESNRALGTWPVAMHVFTSQAPANSM</sequence>
<keyword evidence="2" id="KW-0472">Membrane</keyword>
<gene>
    <name evidence="4" type="ORF">FTW19_05275</name>
</gene>
<evidence type="ECO:0000313" key="5">
    <source>
        <dbReference type="Proteomes" id="UP000321820"/>
    </source>
</evidence>
<dbReference type="EMBL" id="CP042806">
    <property type="protein sequence ID" value="QEE27471.1"/>
    <property type="molecule type" value="Genomic_DNA"/>
</dbReference>
<protein>
    <submittedName>
        <fullName evidence="4">Helix-turn-helix domain-containing protein</fullName>
    </submittedName>
</protein>
<keyword evidence="2" id="KW-1133">Transmembrane helix</keyword>
<dbReference type="GO" id="GO:0003677">
    <property type="term" value="F:DNA binding"/>
    <property type="evidence" value="ECO:0007669"/>
    <property type="project" value="UniProtKB-KW"/>
</dbReference>
<keyword evidence="2" id="KW-0812">Transmembrane</keyword>
<evidence type="ECO:0000256" key="1">
    <source>
        <dbReference type="ARBA" id="ARBA00023125"/>
    </source>
</evidence>
<dbReference type="Proteomes" id="UP000321820">
    <property type="component" value="Chromosome"/>
</dbReference>
<dbReference type="KEGG" id="talb:FTW19_05275"/>
<reference evidence="4 5" key="1">
    <citation type="submission" date="2019-08" db="EMBL/GenBank/DDBJ databases">
        <title>Complete genome sequence of Terriglobus albidus strain ORNL.</title>
        <authorList>
            <person name="Podar M."/>
        </authorList>
    </citation>
    <scope>NUCLEOTIDE SEQUENCE [LARGE SCALE GENOMIC DNA]</scope>
    <source>
        <strain evidence="4 5">ORNL</strain>
    </source>
</reference>
<proteinExistence type="predicted"/>
<dbReference type="AlphaFoldDB" id="A0A5B9EAM7"/>